<dbReference type="InterPro" id="IPR020287">
    <property type="entry name" value="Tail_sheath_C"/>
</dbReference>
<dbReference type="InterPro" id="IPR052042">
    <property type="entry name" value="Tail_sheath_structural"/>
</dbReference>
<dbReference type="Proteomes" id="UP001596398">
    <property type="component" value="Unassembled WGS sequence"/>
</dbReference>
<dbReference type="AlphaFoldDB" id="A0ABD5ZM96"/>
<feature type="domain" description="Tail sheath protein C-terminal" evidence="3">
    <location>
        <begin position="267"/>
        <end position="372"/>
    </location>
</feature>
<dbReference type="PANTHER" id="PTHR35861">
    <property type="match status" value="1"/>
</dbReference>
<feature type="domain" description="Tail sheath protein subtilisin-like" evidence="2">
    <location>
        <begin position="115"/>
        <end position="265"/>
    </location>
</feature>
<dbReference type="Pfam" id="PF04984">
    <property type="entry name" value="Phage_sheath_1"/>
    <property type="match status" value="1"/>
</dbReference>
<organism evidence="4 5">
    <name type="scientific">Halosegnis marinus</name>
    <dbReference type="NCBI Taxonomy" id="3034023"/>
    <lineage>
        <taxon>Archaea</taxon>
        <taxon>Methanobacteriati</taxon>
        <taxon>Methanobacteriota</taxon>
        <taxon>Stenosarchaea group</taxon>
        <taxon>Halobacteria</taxon>
        <taxon>Halobacteriales</taxon>
        <taxon>Natronomonadaceae</taxon>
        <taxon>Halosegnis</taxon>
    </lineage>
</organism>
<name>A0ABD5ZM96_9EURY</name>
<evidence type="ECO:0000313" key="4">
    <source>
        <dbReference type="EMBL" id="MFC7234661.1"/>
    </source>
</evidence>
<sequence length="377" mass="39699">MYFRGWATRLRRYLTPGVTAAERTVPSSVEGVPTGTVGFVGETETGPSEPRLVRGFGEFEALYGGYGTGAPPAATHLAYAVDGFFRNGGRRCYVARVAAGTAAAVRGDGTPATGLAALAGVDEVAVVCVPAQATNPDLAAVVTNHCETAGDRFAVLAAPNEDPAATTAPLRSRDAALYVPWLDVATPDGGGTVTVPPVGHVAGVYARTDAERGVHKAPANEQVRGIVGLAADIDDGTGGLLTTRGVNPVRSFPDRGVRVWGARTLAEDPTWRYVPVRRLALYFEESMTAWLRWTETEPNDERTRERVASGLSNFLALAWRDGALAGETPERAFFVRCDRSTTTAADVAAGRLVAEVGFAPTRPAEFVALRLVAETGG</sequence>
<evidence type="ECO:0000313" key="5">
    <source>
        <dbReference type="Proteomes" id="UP001596398"/>
    </source>
</evidence>
<protein>
    <submittedName>
        <fullName evidence="4">Phage tail sheath family protein</fullName>
    </submittedName>
</protein>
<accession>A0ABD5ZM96</accession>
<comment type="similarity">
    <text evidence="1">Belongs to the myoviridae tail sheath protein family.</text>
</comment>
<comment type="caution">
    <text evidence="4">The sequence shown here is derived from an EMBL/GenBank/DDBJ whole genome shotgun (WGS) entry which is preliminary data.</text>
</comment>
<evidence type="ECO:0000259" key="3">
    <source>
        <dbReference type="Pfam" id="PF17482"/>
    </source>
</evidence>
<dbReference type="EMBL" id="JBHTAP010000001">
    <property type="protein sequence ID" value="MFC7234661.1"/>
    <property type="molecule type" value="Genomic_DNA"/>
</dbReference>
<dbReference type="Gene3D" id="3.40.50.11780">
    <property type="match status" value="1"/>
</dbReference>
<evidence type="ECO:0000256" key="1">
    <source>
        <dbReference type="ARBA" id="ARBA00008005"/>
    </source>
</evidence>
<gene>
    <name evidence="4" type="ORF">ACFQJ4_04930</name>
</gene>
<reference evidence="4 5" key="1">
    <citation type="journal article" date="2019" name="Int. J. Syst. Evol. Microbiol.">
        <title>The Global Catalogue of Microorganisms (GCM) 10K type strain sequencing project: providing services to taxonomists for standard genome sequencing and annotation.</title>
        <authorList>
            <consortium name="The Broad Institute Genomics Platform"/>
            <consortium name="The Broad Institute Genome Sequencing Center for Infectious Disease"/>
            <person name="Wu L."/>
            <person name="Ma J."/>
        </authorList>
    </citation>
    <scope>NUCLEOTIDE SEQUENCE [LARGE SCALE GENOMIC DNA]</scope>
    <source>
        <strain evidence="4 5">DT85</strain>
    </source>
</reference>
<dbReference type="PANTHER" id="PTHR35861:SF1">
    <property type="entry name" value="PHAGE TAIL SHEATH PROTEIN"/>
    <property type="match status" value="1"/>
</dbReference>
<dbReference type="GeneID" id="79266329"/>
<dbReference type="Pfam" id="PF17482">
    <property type="entry name" value="Phage_sheath_1C"/>
    <property type="match status" value="1"/>
</dbReference>
<keyword evidence="5" id="KW-1185">Reference proteome</keyword>
<dbReference type="RefSeq" id="WP_276235674.1">
    <property type="nucleotide sequence ID" value="NZ_CP119802.1"/>
</dbReference>
<evidence type="ECO:0000259" key="2">
    <source>
        <dbReference type="Pfam" id="PF04984"/>
    </source>
</evidence>
<dbReference type="InterPro" id="IPR035089">
    <property type="entry name" value="Phage_sheath_subtilisin"/>
</dbReference>
<proteinExistence type="inferred from homology"/>